<feature type="transmembrane region" description="Helical" evidence="11">
    <location>
        <begin position="138"/>
        <end position="156"/>
    </location>
</feature>
<dbReference type="InterPro" id="IPR050516">
    <property type="entry name" value="Olfactory_GPCR"/>
</dbReference>
<feature type="domain" description="G-protein coupled receptors family 1 profile" evidence="12">
    <location>
        <begin position="39"/>
        <end position="288"/>
    </location>
</feature>
<comment type="caution">
    <text evidence="13">The sequence shown here is derived from an EMBL/GenBank/DDBJ whole genome shotgun (WGS) entry which is preliminary data.</text>
</comment>
<dbReference type="SUPFAM" id="SSF81321">
    <property type="entry name" value="Family A G protein-coupled receptor-like"/>
    <property type="match status" value="1"/>
</dbReference>
<sequence>MENQTNIKNMFYLDAFSNIRPKGLYFFIFFIIYLVTVIGNSLIIILTNRDFHLNTPMYYFLKNLAFLDICYSSTTLPHMLVSFLIEHLSISVPACIAQLFCFLSLAASESSLLAAMAYDRYIAICNPLRYLVIMNRDVCLYIVSIIWVIGSIYGAIHTANTFRLPFCGSKVLHHYFCDIPVLLKISCIDTFSNEVTVFAVGGVLMVGCFLIIVASYMRILFFVISVQKGHGRKKGFSTCIAHLIVIMLFYGSGSFMYFRPKSDLLADKEWLLSLFYSGITPLLNPMIYSLRNQEVKGAFRKLFICLYPQR</sequence>
<feature type="transmembrane region" description="Helical" evidence="11">
    <location>
        <begin position="198"/>
        <end position="224"/>
    </location>
</feature>
<gene>
    <name evidence="13" type="ORF">GDO54_013741</name>
</gene>
<evidence type="ECO:0000313" key="14">
    <source>
        <dbReference type="Proteomes" id="UP001181693"/>
    </source>
</evidence>
<keyword evidence="7 11" id="KW-0472">Membrane</keyword>
<protein>
    <recommendedName>
        <fullName evidence="11">Olfactory receptor</fullName>
    </recommendedName>
</protein>
<keyword evidence="8 10" id="KW-0675">Receptor</keyword>
<keyword evidence="9 10" id="KW-0807">Transducer</keyword>
<dbReference type="InterPro" id="IPR000276">
    <property type="entry name" value="GPCR_Rhodpsn"/>
</dbReference>
<evidence type="ECO:0000256" key="2">
    <source>
        <dbReference type="ARBA" id="ARBA00022475"/>
    </source>
</evidence>
<keyword evidence="14" id="KW-1185">Reference proteome</keyword>
<dbReference type="PANTHER" id="PTHR26452">
    <property type="entry name" value="OLFACTORY RECEPTOR"/>
    <property type="match status" value="1"/>
</dbReference>
<dbReference type="PROSITE" id="PS00237">
    <property type="entry name" value="G_PROTEIN_RECEP_F1_1"/>
    <property type="match status" value="1"/>
</dbReference>
<dbReference type="PRINTS" id="PR00237">
    <property type="entry name" value="GPCRRHODOPSN"/>
</dbReference>
<proteinExistence type="inferred from homology"/>
<dbReference type="CDD" id="cd15225">
    <property type="entry name" value="7tmA_OR10A-like"/>
    <property type="match status" value="1"/>
</dbReference>
<feature type="transmembrane region" description="Helical" evidence="11">
    <location>
        <begin position="270"/>
        <end position="290"/>
    </location>
</feature>
<evidence type="ECO:0000256" key="9">
    <source>
        <dbReference type="ARBA" id="ARBA00023224"/>
    </source>
</evidence>
<evidence type="ECO:0000256" key="1">
    <source>
        <dbReference type="ARBA" id="ARBA00004651"/>
    </source>
</evidence>
<keyword evidence="4 11" id="KW-0552">Olfaction</keyword>
<evidence type="ECO:0000256" key="11">
    <source>
        <dbReference type="RuleBase" id="RU363047"/>
    </source>
</evidence>
<feature type="transmembrane region" description="Helical" evidence="11">
    <location>
        <begin position="97"/>
        <end position="118"/>
    </location>
</feature>
<dbReference type="EMBL" id="DYDO01000006">
    <property type="protein sequence ID" value="DBA22732.1"/>
    <property type="molecule type" value="Genomic_DNA"/>
</dbReference>
<evidence type="ECO:0000256" key="8">
    <source>
        <dbReference type="ARBA" id="ARBA00023170"/>
    </source>
</evidence>
<dbReference type="GO" id="GO:0004984">
    <property type="term" value="F:olfactory receptor activity"/>
    <property type="evidence" value="ECO:0007669"/>
    <property type="project" value="InterPro"/>
</dbReference>
<evidence type="ECO:0000256" key="5">
    <source>
        <dbReference type="ARBA" id="ARBA00022989"/>
    </source>
</evidence>
<evidence type="ECO:0000256" key="10">
    <source>
        <dbReference type="RuleBase" id="RU000688"/>
    </source>
</evidence>
<keyword evidence="2 11" id="KW-1003">Cell membrane</keyword>
<dbReference type="InterPro" id="IPR017452">
    <property type="entry name" value="GPCR_Rhodpsn_7TM"/>
</dbReference>
<evidence type="ECO:0000259" key="12">
    <source>
        <dbReference type="PROSITE" id="PS50262"/>
    </source>
</evidence>
<dbReference type="Gene3D" id="1.20.1070.10">
    <property type="entry name" value="Rhodopsin 7-helix transmembrane proteins"/>
    <property type="match status" value="1"/>
</dbReference>
<feature type="transmembrane region" description="Helical" evidence="11">
    <location>
        <begin position="59"/>
        <end position="85"/>
    </location>
</feature>
<dbReference type="Pfam" id="PF13853">
    <property type="entry name" value="7tm_4"/>
    <property type="match status" value="1"/>
</dbReference>
<keyword evidence="11" id="KW-0716">Sensory transduction</keyword>
<name>A0AAV3AIQ0_PYXAD</name>
<organism evidence="13 14">
    <name type="scientific">Pyxicephalus adspersus</name>
    <name type="common">African bullfrog</name>
    <dbReference type="NCBI Taxonomy" id="30357"/>
    <lineage>
        <taxon>Eukaryota</taxon>
        <taxon>Metazoa</taxon>
        <taxon>Chordata</taxon>
        <taxon>Craniata</taxon>
        <taxon>Vertebrata</taxon>
        <taxon>Euteleostomi</taxon>
        <taxon>Amphibia</taxon>
        <taxon>Batrachia</taxon>
        <taxon>Anura</taxon>
        <taxon>Neobatrachia</taxon>
        <taxon>Ranoidea</taxon>
        <taxon>Pyxicephalidae</taxon>
        <taxon>Pyxicephalinae</taxon>
        <taxon>Pyxicephalus</taxon>
    </lineage>
</organism>
<dbReference type="FunFam" id="1.20.1070.10:FF:000015">
    <property type="entry name" value="Olfactory receptor"/>
    <property type="match status" value="1"/>
</dbReference>
<keyword evidence="6 10" id="KW-0297">G-protein coupled receptor</keyword>
<dbReference type="PROSITE" id="PS50262">
    <property type="entry name" value="G_PROTEIN_RECEP_F1_2"/>
    <property type="match status" value="1"/>
</dbReference>
<keyword evidence="5 11" id="KW-1133">Transmembrane helix</keyword>
<dbReference type="Proteomes" id="UP001181693">
    <property type="component" value="Unassembled WGS sequence"/>
</dbReference>
<dbReference type="AlphaFoldDB" id="A0AAV3AIQ0"/>
<reference evidence="13" key="1">
    <citation type="thesis" date="2020" institute="ProQuest LLC" country="789 East Eisenhower Parkway, Ann Arbor, MI, USA">
        <title>Comparative Genomics and Chromosome Evolution.</title>
        <authorList>
            <person name="Mudd A.B."/>
        </authorList>
    </citation>
    <scope>NUCLEOTIDE SEQUENCE</scope>
    <source>
        <strain evidence="13">1538</strain>
        <tissue evidence="13">Blood</tissue>
    </source>
</reference>
<dbReference type="GO" id="GO:0004930">
    <property type="term" value="F:G protein-coupled receptor activity"/>
    <property type="evidence" value="ECO:0007669"/>
    <property type="project" value="UniProtKB-KW"/>
</dbReference>
<evidence type="ECO:0000256" key="4">
    <source>
        <dbReference type="ARBA" id="ARBA00022725"/>
    </source>
</evidence>
<feature type="transmembrane region" description="Helical" evidence="11">
    <location>
        <begin position="236"/>
        <end position="258"/>
    </location>
</feature>
<dbReference type="GO" id="GO:0005886">
    <property type="term" value="C:plasma membrane"/>
    <property type="evidence" value="ECO:0007669"/>
    <property type="project" value="UniProtKB-SubCell"/>
</dbReference>
<keyword evidence="3 10" id="KW-0812">Transmembrane</keyword>
<evidence type="ECO:0000313" key="13">
    <source>
        <dbReference type="EMBL" id="DBA22732.1"/>
    </source>
</evidence>
<evidence type="ECO:0000256" key="7">
    <source>
        <dbReference type="ARBA" id="ARBA00023136"/>
    </source>
</evidence>
<evidence type="ECO:0000256" key="3">
    <source>
        <dbReference type="ARBA" id="ARBA00022692"/>
    </source>
</evidence>
<accession>A0AAV3AIQ0</accession>
<comment type="similarity">
    <text evidence="10">Belongs to the G-protein coupled receptor 1 family.</text>
</comment>
<dbReference type="PRINTS" id="PR00245">
    <property type="entry name" value="OLFACTORYR"/>
</dbReference>
<comment type="subcellular location">
    <subcellularLocation>
        <location evidence="1 11">Cell membrane</location>
        <topology evidence="1 11">Multi-pass membrane protein</topology>
    </subcellularLocation>
</comment>
<dbReference type="InterPro" id="IPR000725">
    <property type="entry name" value="Olfact_rcpt"/>
</dbReference>
<feature type="transmembrane region" description="Helical" evidence="11">
    <location>
        <begin position="24"/>
        <end position="47"/>
    </location>
</feature>
<evidence type="ECO:0000256" key="6">
    <source>
        <dbReference type="ARBA" id="ARBA00023040"/>
    </source>
</evidence>